<dbReference type="Proteomes" id="UP001208689">
    <property type="component" value="Chromosome"/>
</dbReference>
<name>A0ABY6HY45_9ARCH</name>
<keyword evidence="3" id="KW-1185">Reference proteome</keyword>
<reference evidence="2" key="1">
    <citation type="submission" date="2022-09" db="EMBL/GenBank/DDBJ databases">
        <title>Actin cytoskeleton and complex cell architecture in an #Asgard archaeon.</title>
        <authorList>
            <person name="Ponce Toledo R.I."/>
            <person name="Schleper C."/>
            <person name="Rodrigues Oliveira T."/>
            <person name="Wollweber F."/>
            <person name="Xu J."/>
            <person name="Rittmann S."/>
            <person name="Klingl A."/>
            <person name="Pilhofer M."/>
        </authorList>
    </citation>
    <scope>NUCLEOTIDE SEQUENCE</scope>
    <source>
        <strain evidence="2">B-35</strain>
    </source>
</reference>
<gene>
    <name evidence="2" type="ORF">NEF87_004072</name>
</gene>
<sequence length="295" mass="34386">MNINFSLKKADHKRCVEFYQEYKMKNALSQATAIPAITTENTINNVFVFDGWIPDDIFRYLPDDTMYFDPIRLKKSIHDSIKFWWISFFLFCLFIWGLGLIVNPTRMYSMGKLNGLEVILLAGMFMGTLMTLMQTLPYRKVFRGIWINQTGECHYQEGEDPIGEIKIKMFSITPNLKKWQETTPFDAKKNRALKKTIIAKYIDALNQERERRLQNDPQFKEKVAAYKISSKKANKYGIFAAIFFGGWIICCIIVIIQVSDNPILSDNWFLLLFAPVILAMAFFLNFLRLKLTGLE</sequence>
<protein>
    <submittedName>
        <fullName evidence="2">Uncharacterized protein</fullName>
    </submittedName>
</protein>
<proteinExistence type="predicted"/>
<keyword evidence="1" id="KW-0472">Membrane</keyword>
<keyword evidence="1" id="KW-0812">Transmembrane</keyword>
<evidence type="ECO:0000313" key="3">
    <source>
        <dbReference type="Proteomes" id="UP001208689"/>
    </source>
</evidence>
<feature type="transmembrane region" description="Helical" evidence="1">
    <location>
        <begin position="268"/>
        <end position="287"/>
    </location>
</feature>
<dbReference type="EMBL" id="CP104013">
    <property type="protein sequence ID" value="UYP47787.1"/>
    <property type="molecule type" value="Genomic_DNA"/>
</dbReference>
<feature type="transmembrane region" description="Helical" evidence="1">
    <location>
        <begin position="83"/>
        <end position="102"/>
    </location>
</feature>
<keyword evidence="1" id="KW-1133">Transmembrane helix</keyword>
<feature type="transmembrane region" description="Helical" evidence="1">
    <location>
        <begin position="236"/>
        <end position="256"/>
    </location>
</feature>
<organism evidence="2 3">
    <name type="scientific">Candidatus Lokiarchaeum ossiferum</name>
    <dbReference type="NCBI Taxonomy" id="2951803"/>
    <lineage>
        <taxon>Archaea</taxon>
        <taxon>Promethearchaeati</taxon>
        <taxon>Promethearchaeota</taxon>
        <taxon>Promethearchaeia</taxon>
        <taxon>Promethearchaeales</taxon>
        <taxon>Promethearchaeaceae</taxon>
        <taxon>Candidatus Lokiarchaeum</taxon>
    </lineage>
</organism>
<evidence type="ECO:0000256" key="1">
    <source>
        <dbReference type="SAM" id="Phobius"/>
    </source>
</evidence>
<accession>A0ABY6HY45</accession>
<feature type="transmembrane region" description="Helical" evidence="1">
    <location>
        <begin position="114"/>
        <end position="133"/>
    </location>
</feature>
<evidence type="ECO:0000313" key="2">
    <source>
        <dbReference type="EMBL" id="UYP47787.1"/>
    </source>
</evidence>